<comment type="caution">
    <text evidence="1">The sequence shown here is derived from an EMBL/GenBank/DDBJ whole genome shotgun (WGS) entry which is preliminary data.</text>
</comment>
<accession>A0ABR9NZN2</accession>
<gene>
    <name evidence="1" type="ORF">IIE05_17345</name>
</gene>
<organism evidence="1 2">
    <name type="scientific">Geobacter anodireducens</name>
    <dbReference type="NCBI Taxonomy" id="1340425"/>
    <lineage>
        <taxon>Bacteria</taxon>
        <taxon>Pseudomonadati</taxon>
        <taxon>Thermodesulfobacteriota</taxon>
        <taxon>Desulfuromonadia</taxon>
        <taxon>Geobacterales</taxon>
        <taxon>Geobacteraceae</taxon>
        <taxon>Geobacter</taxon>
    </lineage>
</organism>
<name>A0ABR9NZN2_9BACT</name>
<dbReference type="EMBL" id="JADBFD010000041">
    <property type="protein sequence ID" value="MBE2889726.1"/>
    <property type="molecule type" value="Genomic_DNA"/>
</dbReference>
<reference evidence="1 2" key="1">
    <citation type="submission" date="2020-10" db="EMBL/GenBank/DDBJ databases">
        <title>Investigation of anaerobic biodegradation of phenanthrene by a sulfate-dependent Geobacter anodireducens strain PheS2.</title>
        <authorList>
            <person name="Zhang Z."/>
        </authorList>
    </citation>
    <scope>NUCLEOTIDE SEQUENCE [LARGE SCALE GENOMIC DNA]</scope>
    <source>
        <strain evidence="1 2">PheS2</strain>
    </source>
</reference>
<dbReference type="PRINTS" id="PR00394">
    <property type="entry name" value="RHSPROTEIN"/>
</dbReference>
<dbReference type="RefSeq" id="WP_192906037.1">
    <property type="nucleotide sequence ID" value="NZ_JADBFD010000041.1"/>
</dbReference>
<dbReference type="Gene3D" id="2.180.10.10">
    <property type="entry name" value="RHS repeat-associated core"/>
    <property type="match status" value="1"/>
</dbReference>
<protein>
    <submittedName>
        <fullName evidence="1">RHS repeat-associated core domain-containing protein</fullName>
    </submittedName>
</protein>
<dbReference type="Proteomes" id="UP000618926">
    <property type="component" value="Unassembled WGS sequence"/>
</dbReference>
<dbReference type="InterPro" id="IPR050708">
    <property type="entry name" value="T6SS_VgrG/RHS"/>
</dbReference>
<dbReference type="InterPro" id="IPR022385">
    <property type="entry name" value="Rhs_assc_core"/>
</dbReference>
<evidence type="ECO:0000313" key="2">
    <source>
        <dbReference type="Proteomes" id="UP000618926"/>
    </source>
</evidence>
<keyword evidence="2" id="KW-1185">Reference proteome</keyword>
<dbReference type="PANTHER" id="PTHR32305">
    <property type="match status" value="1"/>
</dbReference>
<dbReference type="NCBIfam" id="TIGR03696">
    <property type="entry name" value="Rhs_assc_core"/>
    <property type="match status" value="1"/>
</dbReference>
<evidence type="ECO:0000313" key="1">
    <source>
        <dbReference type="EMBL" id="MBE2889726.1"/>
    </source>
</evidence>
<proteinExistence type="predicted"/>
<dbReference type="PANTHER" id="PTHR32305:SF15">
    <property type="entry name" value="PROTEIN RHSA-RELATED"/>
    <property type="match status" value="1"/>
</dbReference>
<sequence>MFCCDNCTFTAREWDRETGLYYYRARYYDPMTGRFISKDPIGFRGGINLYSYVQNNPITHTDPTGLDTWIGGEGSGGAHIILLGGSGGGGVLTNISTGEACAFTTVCGRIGLGMFAGGGTKAIGSIFGPSCGKDLGGLNVSLAGDLLVPGGPGGGGNIGYGGGVGAGVSAGPEAGAGISLGVDVCWISVKNCWNTPKKCKDCQKQ</sequence>